<dbReference type="SUPFAM" id="SSF53901">
    <property type="entry name" value="Thiolase-like"/>
    <property type="match status" value="2"/>
</dbReference>
<evidence type="ECO:0000256" key="2">
    <source>
        <dbReference type="ARBA" id="ARBA00022679"/>
    </source>
</evidence>
<organism evidence="6 7">
    <name type="scientific">Aurantiacibacter atlanticus</name>
    <dbReference type="NCBI Taxonomy" id="1648404"/>
    <lineage>
        <taxon>Bacteria</taxon>
        <taxon>Pseudomonadati</taxon>
        <taxon>Pseudomonadota</taxon>
        <taxon>Alphaproteobacteria</taxon>
        <taxon>Sphingomonadales</taxon>
        <taxon>Erythrobacteraceae</taxon>
        <taxon>Aurantiacibacter</taxon>
    </lineage>
</organism>
<feature type="domain" description="Chalcone/stilbene synthase C-terminal" evidence="5">
    <location>
        <begin position="224"/>
        <end position="349"/>
    </location>
</feature>
<evidence type="ECO:0008006" key="8">
    <source>
        <dbReference type="Google" id="ProtNLM"/>
    </source>
</evidence>
<keyword evidence="7" id="KW-1185">Reference proteome</keyword>
<dbReference type="Gene3D" id="3.40.47.10">
    <property type="match status" value="2"/>
</dbReference>
<dbReference type="PANTHER" id="PTHR11877">
    <property type="entry name" value="HYDROXYMETHYLGLUTARYL-COA SYNTHASE"/>
    <property type="match status" value="1"/>
</dbReference>
<dbReference type="Pfam" id="PF02797">
    <property type="entry name" value="Chal_sti_synt_C"/>
    <property type="match status" value="1"/>
</dbReference>
<reference evidence="7" key="2">
    <citation type="submission" date="2015-04" db="EMBL/GenBank/DDBJ databases">
        <title>The complete genome sequence of Erythrobacter sp. s21-N3.</title>
        <authorList>
            <person name="Zhuang L."/>
            <person name="Liu Y."/>
            <person name="Shao Z."/>
        </authorList>
    </citation>
    <scope>NUCLEOTIDE SEQUENCE [LARGE SCALE GENOMIC DNA]</scope>
    <source>
        <strain evidence="7">s21-N3</strain>
    </source>
</reference>
<dbReference type="Pfam" id="PF00195">
    <property type="entry name" value="Chal_sti_synt_N"/>
    <property type="match status" value="1"/>
</dbReference>
<dbReference type="KEGG" id="ery:CP97_07590"/>
<gene>
    <name evidence="6" type="ORF">CP97_07590</name>
</gene>
<dbReference type="EMBL" id="CP011310">
    <property type="protein sequence ID" value="AKQ41922.1"/>
    <property type="molecule type" value="Genomic_DNA"/>
</dbReference>
<evidence type="ECO:0000259" key="5">
    <source>
        <dbReference type="Pfam" id="PF02797"/>
    </source>
</evidence>
<dbReference type="InterPro" id="IPR001099">
    <property type="entry name" value="Chalcone/stilbene_synt_N"/>
</dbReference>
<dbReference type="InterPro" id="IPR012328">
    <property type="entry name" value="Chalcone/stilbene_synt_C"/>
</dbReference>
<evidence type="ECO:0000313" key="6">
    <source>
        <dbReference type="EMBL" id="AKQ41922.1"/>
    </source>
</evidence>
<dbReference type="OrthoDB" id="9786288at2"/>
<dbReference type="PIRSF" id="PIRSF000451">
    <property type="entry name" value="PKS_III"/>
    <property type="match status" value="1"/>
</dbReference>
<dbReference type="GO" id="GO:0030639">
    <property type="term" value="P:polyketide biosynthetic process"/>
    <property type="evidence" value="ECO:0007669"/>
    <property type="project" value="TreeGrafter"/>
</dbReference>
<comment type="similarity">
    <text evidence="1">Belongs to the thiolase-like superfamily. Chalcone/stilbene synthases family.</text>
</comment>
<dbReference type="GO" id="GO:0016747">
    <property type="term" value="F:acyltransferase activity, transferring groups other than amino-acyl groups"/>
    <property type="evidence" value="ECO:0007669"/>
    <property type="project" value="InterPro"/>
</dbReference>
<dbReference type="STRING" id="1648404.CP97_07590"/>
<evidence type="ECO:0000256" key="3">
    <source>
        <dbReference type="PIRSR" id="PIRSR000451-1"/>
    </source>
</evidence>
<dbReference type="RefSeq" id="WP_048885434.1">
    <property type="nucleotide sequence ID" value="NZ_CP011310.1"/>
</dbReference>
<reference evidence="6 7" key="1">
    <citation type="journal article" date="2015" name="Int. J. Syst. Evol. Microbiol.">
        <title>Erythrobacter atlanticus sp. nov., a bacterium from ocean sediment able to degrade polycyclic aromatic hydrocarbons.</title>
        <authorList>
            <person name="Zhuang L."/>
            <person name="Liu Y."/>
            <person name="Wang L."/>
            <person name="Wang W."/>
            <person name="Shao Z."/>
        </authorList>
    </citation>
    <scope>NUCLEOTIDE SEQUENCE [LARGE SCALE GENOMIC DNA]</scope>
    <source>
        <strain evidence="7">s21-N3</strain>
    </source>
</reference>
<name>A0A0H4VBB1_9SPHN</name>
<dbReference type="Proteomes" id="UP000059113">
    <property type="component" value="Chromosome"/>
</dbReference>
<accession>A0A0H4VBB1</accession>
<keyword evidence="2" id="KW-0808">Transferase</keyword>
<evidence type="ECO:0000256" key="1">
    <source>
        <dbReference type="ARBA" id="ARBA00005531"/>
    </source>
</evidence>
<feature type="domain" description="Chalcone/stilbene synthase N-terminal" evidence="4">
    <location>
        <begin position="106"/>
        <end position="209"/>
    </location>
</feature>
<dbReference type="PANTHER" id="PTHR11877:SF46">
    <property type="entry name" value="TYPE III POLYKETIDE SYNTHASE A"/>
    <property type="match status" value="1"/>
</dbReference>
<dbReference type="PATRIC" id="fig|1648404.4.peg.1583"/>
<sequence length="359" mass="37528">MGSNSNHVTPRVSSIATAVPQCDVHSSYTGWAERQLGTREAAIYRRMEARGGISHRYSTLSGGDATFDFGSFYGSGTPPGTGQRMQRYAEAAPDLAMAAVDALPSTDGVTHLVIASCTGFMAPGLDQLIARRLGLSADVERVSIGFMGCYAGITLLRTAAHIVRSDPEALVLAISVELCSLHLQETDNLERLLAMGQFADGAAAAIVSSSGEGLGLGKGLSAALDDSEDLITWTVGDTGFAMNLSGAVPGRLTDALETSDLRATIEGNARPEVWAVHPGGRSVLDAVERGLDLVPDALDASRGVLDKYGNMSSATVLFVLHKLMADRPRDGAMQGIALAFGPGLAMEGVRFGWESGDAL</sequence>
<dbReference type="InterPro" id="IPR011141">
    <property type="entry name" value="Polyketide_synthase_type-III"/>
</dbReference>
<evidence type="ECO:0000313" key="7">
    <source>
        <dbReference type="Proteomes" id="UP000059113"/>
    </source>
</evidence>
<proteinExistence type="inferred from homology"/>
<feature type="active site" description="Acyl-thioester intermediate" evidence="3">
    <location>
        <position position="149"/>
    </location>
</feature>
<dbReference type="AlphaFoldDB" id="A0A0H4VBB1"/>
<dbReference type="CDD" id="cd00831">
    <property type="entry name" value="CHS_like"/>
    <property type="match status" value="1"/>
</dbReference>
<dbReference type="InterPro" id="IPR016039">
    <property type="entry name" value="Thiolase-like"/>
</dbReference>
<protein>
    <recommendedName>
        <fullName evidence="8">Stilbene synthase</fullName>
    </recommendedName>
</protein>
<evidence type="ECO:0000259" key="4">
    <source>
        <dbReference type="Pfam" id="PF00195"/>
    </source>
</evidence>